<evidence type="ECO:0000313" key="8">
    <source>
        <dbReference type="EMBL" id="KAK8766223.1"/>
    </source>
</evidence>
<keyword evidence="9" id="KW-1185">Reference proteome</keyword>
<dbReference type="InterPro" id="IPR024989">
    <property type="entry name" value="MFS_assoc_dom"/>
</dbReference>
<reference evidence="8 9" key="1">
    <citation type="journal article" date="2023" name="Arcadia Sci">
        <title>De novo assembly of a long-read Amblyomma americanum tick genome.</title>
        <authorList>
            <person name="Chou S."/>
            <person name="Poskanzer K.E."/>
            <person name="Rollins M."/>
            <person name="Thuy-Boun P.S."/>
        </authorList>
    </citation>
    <scope>NUCLEOTIDE SEQUENCE [LARGE SCALE GENOMIC DNA]</scope>
    <source>
        <strain evidence="8">F_SG_1</strain>
        <tissue evidence="8">Salivary glands</tissue>
    </source>
</reference>
<organism evidence="8 9">
    <name type="scientific">Amblyomma americanum</name>
    <name type="common">Lone star tick</name>
    <dbReference type="NCBI Taxonomy" id="6943"/>
    <lineage>
        <taxon>Eukaryota</taxon>
        <taxon>Metazoa</taxon>
        <taxon>Ecdysozoa</taxon>
        <taxon>Arthropoda</taxon>
        <taxon>Chelicerata</taxon>
        <taxon>Arachnida</taxon>
        <taxon>Acari</taxon>
        <taxon>Parasitiformes</taxon>
        <taxon>Ixodida</taxon>
        <taxon>Ixodoidea</taxon>
        <taxon>Ixodidae</taxon>
        <taxon>Amblyomminae</taxon>
        <taxon>Amblyomma</taxon>
    </lineage>
</organism>
<sequence length="469" mass="50314">MSPEQVDGNAASSFLKLHFLLLHGSFGSVKPFRGPFAVWLGVSPAVIGLVSFVSCVVTLPLKAAISLLADTHHNICLLVALAAFTEGSSNLYMSFMGPSSGRQTDVVELATNYSDTVGSRLVCFPLQMDMDGGAVIEMACRLRCGCTYDEAAGHPNIDSTLNGTFLNDHRGVCVPSRDFDELRKDYFCEASDDYACEMTCGPAGQLLVGGAFWRYAATYAVSNVAMSTLAPLSDAVTFLVLDKTGAELPVLYSRYRLWGAVGSGAVAALSGLANDWASEPTDSEDFTSGFYINASLTTLHMITMLYVIMPHRPRRPYCAEAVQAVATPRTALLLVTLFVVGFLSSAFSLLGFVHLEGLGASKVLMGAVVAAQCLLGQLMSLSAAEYFFKRLTQRAILNLTLGASAIRCLVFALAESTWHVIPAELTYGFWYGLFCAYYTSYGCNGAHLVAQATVQCILGVAFEEFGTLL</sequence>
<feature type="transmembrane region" description="Helical" evidence="6">
    <location>
        <begin position="257"/>
        <end position="277"/>
    </location>
</feature>
<keyword evidence="3 6" id="KW-0812">Transmembrane</keyword>
<evidence type="ECO:0000256" key="3">
    <source>
        <dbReference type="ARBA" id="ARBA00022692"/>
    </source>
</evidence>
<evidence type="ECO:0000256" key="6">
    <source>
        <dbReference type="SAM" id="Phobius"/>
    </source>
</evidence>
<evidence type="ECO:0000256" key="5">
    <source>
        <dbReference type="ARBA" id="ARBA00023136"/>
    </source>
</evidence>
<feature type="transmembrane region" description="Helical" evidence="6">
    <location>
        <begin position="395"/>
        <end position="414"/>
    </location>
</feature>
<dbReference type="Pfam" id="PF12832">
    <property type="entry name" value="MFS_1_like"/>
    <property type="match status" value="1"/>
</dbReference>
<comment type="similarity">
    <text evidence="2">Belongs to the major facilitator superfamily. MFSD6 family.</text>
</comment>
<protein>
    <recommendedName>
        <fullName evidence="7">Major facilitator superfamily associated domain-containing protein</fullName>
    </recommendedName>
</protein>
<keyword evidence="4 6" id="KW-1133">Transmembrane helix</keyword>
<dbReference type="PANTHER" id="PTHR16172">
    <property type="entry name" value="MAJOR FACILITATOR SUPERFAMILY DOMAIN-CONTAINING PROTEIN 6-LIKE"/>
    <property type="match status" value="1"/>
</dbReference>
<feature type="transmembrane region" description="Helical" evidence="6">
    <location>
        <begin position="330"/>
        <end position="352"/>
    </location>
</feature>
<name>A0AAQ4DUT3_AMBAM</name>
<dbReference type="SUPFAM" id="SSF103473">
    <property type="entry name" value="MFS general substrate transporter"/>
    <property type="match status" value="1"/>
</dbReference>
<feature type="transmembrane region" description="Helical" evidence="6">
    <location>
        <begin position="289"/>
        <end position="309"/>
    </location>
</feature>
<comment type="caution">
    <text evidence="8">The sequence shown here is derived from an EMBL/GenBank/DDBJ whole genome shotgun (WGS) entry which is preliminary data.</text>
</comment>
<dbReference type="Proteomes" id="UP001321473">
    <property type="component" value="Unassembled WGS sequence"/>
</dbReference>
<evidence type="ECO:0000256" key="4">
    <source>
        <dbReference type="ARBA" id="ARBA00022989"/>
    </source>
</evidence>
<proteinExistence type="inferred from homology"/>
<feature type="domain" description="Major facilitator superfamily associated" evidence="7">
    <location>
        <begin position="15"/>
        <end position="466"/>
    </location>
</feature>
<accession>A0AAQ4DUT3</accession>
<dbReference type="InterPro" id="IPR036259">
    <property type="entry name" value="MFS_trans_sf"/>
</dbReference>
<evidence type="ECO:0000259" key="7">
    <source>
        <dbReference type="Pfam" id="PF12832"/>
    </source>
</evidence>
<gene>
    <name evidence="8" type="ORF">V5799_006993</name>
</gene>
<evidence type="ECO:0000256" key="1">
    <source>
        <dbReference type="ARBA" id="ARBA00004141"/>
    </source>
</evidence>
<comment type="subcellular location">
    <subcellularLocation>
        <location evidence="1">Membrane</location>
        <topology evidence="1">Multi-pass membrane protein</topology>
    </subcellularLocation>
</comment>
<evidence type="ECO:0000256" key="2">
    <source>
        <dbReference type="ARBA" id="ARBA00005241"/>
    </source>
</evidence>
<dbReference type="AlphaFoldDB" id="A0AAQ4DUT3"/>
<keyword evidence="5 6" id="KW-0472">Membrane</keyword>
<evidence type="ECO:0000313" key="9">
    <source>
        <dbReference type="Proteomes" id="UP001321473"/>
    </source>
</evidence>
<dbReference type="PANTHER" id="PTHR16172:SF30">
    <property type="entry name" value="SUGAR BABY, ISOFORM C"/>
    <property type="match status" value="1"/>
</dbReference>
<dbReference type="Gene3D" id="1.20.1250.20">
    <property type="entry name" value="MFS general substrate transporter like domains"/>
    <property type="match status" value="1"/>
</dbReference>
<dbReference type="InterPro" id="IPR051717">
    <property type="entry name" value="MFS_MFSD6"/>
</dbReference>
<feature type="transmembrane region" description="Helical" evidence="6">
    <location>
        <begin position="36"/>
        <end position="59"/>
    </location>
</feature>
<dbReference type="GO" id="GO:0016020">
    <property type="term" value="C:membrane"/>
    <property type="evidence" value="ECO:0007669"/>
    <property type="project" value="UniProtKB-SubCell"/>
</dbReference>
<feature type="transmembrane region" description="Helical" evidence="6">
    <location>
        <begin position="364"/>
        <end position="388"/>
    </location>
</feature>
<dbReference type="EMBL" id="JARKHS020026554">
    <property type="protein sequence ID" value="KAK8766223.1"/>
    <property type="molecule type" value="Genomic_DNA"/>
</dbReference>